<feature type="transmembrane region" description="Helical" evidence="2">
    <location>
        <begin position="541"/>
        <end position="560"/>
    </location>
</feature>
<feature type="region of interest" description="Disordered" evidence="1">
    <location>
        <begin position="405"/>
        <end position="428"/>
    </location>
</feature>
<gene>
    <name evidence="3" type="ORF">N0V83_010987</name>
</gene>
<accession>A0A9W8XZ67</accession>
<keyword evidence="2" id="KW-1133">Transmembrane helix</keyword>
<dbReference type="Proteomes" id="UP001140560">
    <property type="component" value="Unassembled WGS sequence"/>
</dbReference>
<keyword evidence="4" id="KW-1185">Reference proteome</keyword>
<feature type="compositionally biased region" description="Polar residues" evidence="1">
    <location>
        <begin position="417"/>
        <end position="426"/>
    </location>
</feature>
<comment type="caution">
    <text evidence="3">The sequence shown here is derived from an EMBL/GenBank/DDBJ whole genome shotgun (WGS) entry which is preliminary data.</text>
</comment>
<evidence type="ECO:0000313" key="3">
    <source>
        <dbReference type="EMBL" id="KAJ4362045.1"/>
    </source>
</evidence>
<dbReference type="OrthoDB" id="5340195at2759"/>
<evidence type="ECO:0000256" key="1">
    <source>
        <dbReference type="SAM" id="MobiDB-lite"/>
    </source>
</evidence>
<proteinExistence type="predicted"/>
<sequence>MTERLIAHRATQSTQWHIHWRIPALIGFAFFMGVVFALLQHFLYIYLHHRHIEDEDKKFRWVLYGRALAYLAKVAFGGCVVIIFRQRIWRTFRNRALSVLSIDQIFGATEDPSLFANWEAVSSAPIVVIIALVIWLIPLATIIFSPGALTFGNYLEAETLQLTLPTINFTMETIKDWRNPVKLPDGSNKRSVMFYNTTDIDGVKPGWFDYYDQPSAELRRIAILLAYSNMDHPNIAQGARQDNCGGPYNCTYEQTFLGPGYQCAEVARGTGDAGKLTEYGAPFNMSSLVPEGRYVFLGDVDRGTYAQPQAGEFRKGPGGVPVGDPDPSLGVFKSEPVLWIGYAVNSTEWLAPDDPLAKNWTHRYDPAIIRCVHMETKYTVKWDYVEPLFHSTTKREYLTPVVDTNFTRRDNGEPNETDPQPESNWISPRDDVPLYKKTAAYHAIGEMFRDFLRGHVDLEPPIPGPYYAQVYSDVTKTRLVGKNSEPLANLTDEIEEFYSDMVLSLFSAPEMLAIDTEKLTVNRSRIQSSFVYVPERLWQCYAPVIFVTLVIMLFGAFTIWEDGTTFSVGFSRILVTTRNTTLDDISRGACLGNDPFPMELMHTRLKFGVLNEGNDVEYMGGDGYQSVGHCAFGVASEVGPIRRGVPYAGLPDSGLKRRAKTETATEKDNFD</sequence>
<feature type="transmembrane region" description="Helical" evidence="2">
    <location>
        <begin position="67"/>
        <end position="85"/>
    </location>
</feature>
<protein>
    <submittedName>
        <fullName evidence="3">Uncharacterized protein</fullName>
    </submittedName>
</protein>
<name>A0A9W8XZ67_9PLEO</name>
<feature type="transmembrane region" description="Helical" evidence="2">
    <location>
        <begin position="124"/>
        <end position="144"/>
    </location>
</feature>
<dbReference type="PANTHER" id="PTHR35041:SF3">
    <property type="entry name" value="FORMYLMETHIONINE DEFORMYLASE-LIKE PROTEIN"/>
    <property type="match status" value="1"/>
</dbReference>
<dbReference type="PANTHER" id="PTHR35041">
    <property type="entry name" value="MEDIATOR OF RNA POLYMERASE II TRANSCRIPTION SUBUNIT 1"/>
    <property type="match status" value="1"/>
</dbReference>
<keyword evidence="2" id="KW-0812">Transmembrane</keyword>
<dbReference type="EMBL" id="JAPEUY010000022">
    <property type="protein sequence ID" value="KAJ4362045.1"/>
    <property type="molecule type" value="Genomic_DNA"/>
</dbReference>
<feature type="transmembrane region" description="Helical" evidence="2">
    <location>
        <begin position="20"/>
        <end position="47"/>
    </location>
</feature>
<reference evidence="3" key="1">
    <citation type="submission" date="2022-10" db="EMBL/GenBank/DDBJ databases">
        <title>Tapping the CABI collections for fungal endophytes: first genome assemblies for Collariella, Neodidymelliopsis, Ascochyta clinopodiicola, Didymella pomorum, Didymosphaeria variabile, Neocosmospora piperis and Neocucurbitaria cava.</title>
        <authorList>
            <person name="Hill R."/>
        </authorList>
    </citation>
    <scope>NUCLEOTIDE SEQUENCE</scope>
    <source>
        <strain evidence="3">IMI 356814</strain>
    </source>
</reference>
<dbReference type="AlphaFoldDB" id="A0A9W8XZ67"/>
<keyword evidence="2" id="KW-0472">Membrane</keyword>
<organism evidence="3 4">
    <name type="scientific">Neocucurbitaria cava</name>
    <dbReference type="NCBI Taxonomy" id="798079"/>
    <lineage>
        <taxon>Eukaryota</taxon>
        <taxon>Fungi</taxon>
        <taxon>Dikarya</taxon>
        <taxon>Ascomycota</taxon>
        <taxon>Pezizomycotina</taxon>
        <taxon>Dothideomycetes</taxon>
        <taxon>Pleosporomycetidae</taxon>
        <taxon>Pleosporales</taxon>
        <taxon>Pleosporineae</taxon>
        <taxon>Cucurbitariaceae</taxon>
        <taxon>Neocucurbitaria</taxon>
    </lineage>
</organism>
<evidence type="ECO:0000256" key="2">
    <source>
        <dbReference type="SAM" id="Phobius"/>
    </source>
</evidence>
<evidence type="ECO:0000313" key="4">
    <source>
        <dbReference type="Proteomes" id="UP001140560"/>
    </source>
</evidence>